<keyword evidence="1" id="KW-0472">Membrane</keyword>
<evidence type="ECO:0000313" key="3">
    <source>
        <dbReference type="Proteomes" id="UP000237983"/>
    </source>
</evidence>
<reference evidence="2 3" key="1">
    <citation type="submission" date="2018-03" db="EMBL/GenBank/DDBJ databases">
        <title>Genomic Encyclopedia of Type Strains, Phase III (KMG-III): the genomes of soil and plant-associated and newly described type strains.</title>
        <authorList>
            <person name="Whitman W."/>
        </authorList>
    </citation>
    <scope>NUCLEOTIDE SEQUENCE [LARGE SCALE GENOMIC DNA]</scope>
    <source>
        <strain evidence="2 3">CGMCC 1.12484</strain>
    </source>
</reference>
<dbReference type="Proteomes" id="UP000237983">
    <property type="component" value="Unassembled WGS sequence"/>
</dbReference>
<gene>
    <name evidence="2" type="ORF">B0I08_102430</name>
</gene>
<evidence type="ECO:0000313" key="2">
    <source>
        <dbReference type="EMBL" id="PRY69753.1"/>
    </source>
</evidence>
<organism evidence="2 3">
    <name type="scientific">Glaciihabitans tibetensis</name>
    <dbReference type="NCBI Taxonomy" id="1266600"/>
    <lineage>
        <taxon>Bacteria</taxon>
        <taxon>Bacillati</taxon>
        <taxon>Actinomycetota</taxon>
        <taxon>Actinomycetes</taxon>
        <taxon>Micrococcales</taxon>
        <taxon>Microbacteriaceae</taxon>
        <taxon>Glaciihabitans</taxon>
    </lineage>
</organism>
<keyword evidence="1" id="KW-0812">Transmembrane</keyword>
<comment type="caution">
    <text evidence="2">The sequence shown here is derived from an EMBL/GenBank/DDBJ whole genome shotgun (WGS) entry which is preliminary data.</text>
</comment>
<sequence>MTLSRDRDRDPRKRPPMSSRAMWFTIAGAVAILVFVAIVLIVSGQSFF</sequence>
<dbReference type="EMBL" id="PVTL01000002">
    <property type="protein sequence ID" value="PRY69753.1"/>
    <property type="molecule type" value="Genomic_DNA"/>
</dbReference>
<dbReference type="AlphaFoldDB" id="A0A2T0VI74"/>
<feature type="transmembrane region" description="Helical" evidence="1">
    <location>
        <begin position="21"/>
        <end position="42"/>
    </location>
</feature>
<evidence type="ECO:0000256" key="1">
    <source>
        <dbReference type="SAM" id="Phobius"/>
    </source>
</evidence>
<keyword evidence="3" id="KW-1185">Reference proteome</keyword>
<keyword evidence="1" id="KW-1133">Transmembrane helix</keyword>
<name>A0A2T0VI74_9MICO</name>
<proteinExistence type="predicted"/>
<accession>A0A2T0VI74</accession>
<protein>
    <submittedName>
        <fullName evidence="2">Uncharacterized protein</fullName>
    </submittedName>
</protein>